<accession>A0A1R2C287</accession>
<evidence type="ECO:0000313" key="1">
    <source>
        <dbReference type="EMBL" id="OMJ83097.1"/>
    </source>
</evidence>
<evidence type="ECO:0000313" key="2">
    <source>
        <dbReference type="Proteomes" id="UP000187209"/>
    </source>
</evidence>
<protein>
    <submittedName>
        <fullName evidence="1">Uncharacterized protein</fullName>
    </submittedName>
</protein>
<proteinExistence type="predicted"/>
<comment type="caution">
    <text evidence="1">The sequence shown here is derived from an EMBL/GenBank/DDBJ whole genome shotgun (WGS) entry which is preliminary data.</text>
</comment>
<sequence>MRGSTYFEKRKEIDEIFKQYDVKHLPVVDRMVIDINKRMLKEKALSMPNLLKKSPEKFSQTPQSKALRSPLHNYTKYTYLGEFYTRLEHDIEKRRIKSKIRQQIKKILDKKKEKLPKARTYSPGKPHLPHKYINEQLEIEKLYGLPGKPMASTGFTFKF</sequence>
<dbReference type="Proteomes" id="UP000187209">
    <property type="component" value="Unassembled WGS sequence"/>
</dbReference>
<gene>
    <name evidence="1" type="ORF">SteCoe_16016</name>
</gene>
<reference evidence="1 2" key="1">
    <citation type="submission" date="2016-11" db="EMBL/GenBank/DDBJ databases">
        <title>The macronuclear genome of Stentor coeruleus: a giant cell with tiny introns.</title>
        <authorList>
            <person name="Slabodnick M."/>
            <person name="Ruby J.G."/>
            <person name="Reiff S.B."/>
            <person name="Swart E.C."/>
            <person name="Gosai S."/>
            <person name="Prabakaran S."/>
            <person name="Witkowska E."/>
            <person name="Larue G.E."/>
            <person name="Fisher S."/>
            <person name="Freeman R.M."/>
            <person name="Gunawardena J."/>
            <person name="Chu W."/>
            <person name="Stover N.A."/>
            <person name="Gregory B.D."/>
            <person name="Nowacki M."/>
            <person name="Derisi J."/>
            <person name="Roy S.W."/>
            <person name="Marshall W.F."/>
            <person name="Sood P."/>
        </authorList>
    </citation>
    <scope>NUCLEOTIDE SEQUENCE [LARGE SCALE GENOMIC DNA]</scope>
    <source>
        <strain evidence="1">WM001</strain>
    </source>
</reference>
<dbReference type="AlphaFoldDB" id="A0A1R2C287"/>
<keyword evidence="2" id="KW-1185">Reference proteome</keyword>
<organism evidence="1 2">
    <name type="scientific">Stentor coeruleus</name>
    <dbReference type="NCBI Taxonomy" id="5963"/>
    <lineage>
        <taxon>Eukaryota</taxon>
        <taxon>Sar</taxon>
        <taxon>Alveolata</taxon>
        <taxon>Ciliophora</taxon>
        <taxon>Postciliodesmatophora</taxon>
        <taxon>Heterotrichea</taxon>
        <taxon>Heterotrichida</taxon>
        <taxon>Stentoridae</taxon>
        <taxon>Stentor</taxon>
    </lineage>
</organism>
<name>A0A1R2C287_9CILI</name>
<dbReference type="EMBL" id="MPUH01000315">
    <property type="protein sequence ID" value="OMJ83097.1"/>
    <property type="molecule type" value="Genomic_DNA"/>
</dbReference>